<feature type="compositionally biased region" description="Low complexity" evidence="12">
    <location>
        <begin position="65"/>
        <end position="81"/>
    </location>
</feature>
<dbReference type="Gene3D" id="3.40.50.300">
    <property type="entry name" value="P-loop containing nucleotide triphosphate hydrolases"/>
    <property type="match status" value="2"/>
</dbReference>
<feature type="compositionally biased region" description="Polar residues" evidence="12">
    <location>
        <begin position="118"/>
        <end position="127"/>
    </location>
</feature>
<comment type="caution">
    <text evidence="14">The sequence shown here is derived from an EMBL/GenBank/DDBJ whole genome shotgun (WGS) entry which is preliminary data.</text>
</comment>
<dbReference type="EMBL" id="BABT02000076">
    <property type="protein sequence ID" value="GAA96179.1"/>
    <property type="molecule type" value="Genomic_DNA"/>
</dbReference>
<accession>G7E019</accession>
<evidence type="ECO:0000256" key="12">
    <source>
        <dbReference type="SAM" id="MobiDB-lite"/>
    </source>
</evidence>
<dbReference type="InterPro" id="IPR041569">
    <property type="entry name" value="AAA_lid_3"/>
</dbReference>
<dbReference type="Gene3D" id="1.10.8.60">
    <property type="match status" value="2"/>
</dbReference>
<dbReference type="Gene3D" id="2.40.40.20">
    <property type="match status" value="1"/>
</dbReference>
<keyword evidence="6 11" id="KW-0547">Nucleotide-binding</keyword>
<dbReference type="SUPFAM" id="SSF54585">
    <property type="entry name" value="Cdc48 domain 2-like"/>
    <property type="match status" value="1"/>
</dbReference>
<dbReference type="STRING" id="764103.G7E019"/>
<dbReference type="PROSITE" id="PS00674">
    <property type="entry name" value="AAA"/>
    <property type="match status" value="1"/>
</dbReference>
<evidence type="ECO:0000256" key="8">
    <source>
        <dbReference type="ARBA" id="ARBA00022927"/>
    </source>
</evidence>
<dbReference type="InterPro" id="IPR029067">
    <property type="entry name" value="CDC48_domain_2-like_sf"/>
</dbReference>
<evidence type="ECO:0000256" key="11">
    <source>
        <dbReference type="RuleBase" id="RU367045"/>
    </source>
</evidence>
<comment type="subcellular location">
    <subcellularLocation>
        <location evidence="1 11">Cytoplasm</location>
    </subcellularLocation>
</comment>
<keyword evidence="11" id="KW-0378">Hydrolase</keyword>
<dbReference type="PRINTS" id="PR00830">
    <property type="entry name" value="ENDOLAPTASE"/>
</dbReference>
<dbReference type="SMART" id="SM00382">
    <property type="entry name" value="AAA"/>
    <property type="match status" value="2"/>
</dbReference>
<dbReference type="SUPFAM" id="SSF50692">
    <property type="entry name" value="ADC-like"/>
    <property type="match status" value="1"/>
</dbReference>
<dbReference type="Proteomes" id="UP000009131">
    <property type="component" value="Unassembled WGS sequence"/>
</dbReference>
<reference evidence="14 15" key="2">
    <citation type="journal article" date="2012" name="Open Biol.">
        <title>Characteristics of nucleosomes and linker DNA regions on the genome of the basidiomycete Mixia osmundae revealed by mono- and dinucleosome mapping.</title>
        <authorList>
            <person name="Nishida H."/>
            <person name="Kondo S."/>
            <person name="Matsumoto T."/>
            <person name="Suzuki Y."/>
            <person name="Yoshikawa H."/>
            <person name="Taylor T.D."/>
            <person name="Sugiyama J."/>
        </authorList>
    </citation>
    <scope>NUCLEOTIDE SEQUENCE [LARGE SCALE GENOMIC DNA]</scope>
    <source>
        <strain evidence="15">CBS 9802 / IAM 14324 / JCM 22182 / KY 12970</strain>
    </source>
</reference>
<dbReference type="InterPro" id="IPR003960">
    <property type="entry name" value="ATPase_AAA_CS"/>
</dbReference>
<keyword evidence="3 11" id="KW-0813">Transport</keyword>
<dbReference type="AlphaFoldDB" id="G7E019"/>
<evidence type="ECO:0000256" key="1">
    <source>
        <dbReference type="ARBA" id="ARBA00004496"/>
    </source>
</evidence>
<proteinExistence type="inferred from homology"/>
<comment type="similarity">
    <text evidence="2 11">Belongs to the AAA ATPase family.</text>
</comment>
<dbReference type="GO" id="GO:0016887">
    <property type="term" value="F:ATP hydrolysis activity"/>
    <property type="evidence" value="ECO:0007669"/>
    <property type="project" value="InterPro"/>
</dbReference>
<dbReference type="InterPro" id="IPR009010">
    <property type="entry name" value="Asp_de-COase-like_dom_sf"/>
</dbReference>
<dbReference type="GO" id="GO:0043001">
    <property type="term" value="P:Golgi to plasma membrane protein transport"/>
    <property type="evidence" value="ECO:0007669"/>
    <property type="project" value="TreeGrafter"/>
</dbReference>
<dbReference type="OrthoDB" id="9982946at2759"/>
<evidence type="ECO:0000256" key="2">
    <source>
        <dbReference type="ARBA" id="ARBA00006914"/>
    </source>
</evidence>
<dbReference type="Pfam" id="PF17862">
    <property type="entry name" value="AAA_lid_3"/>
    <property type="match status" value="1"/>
</dbReference>
<dbReference type="FunFam" id="3.40.50.300:FF:000166">
    <property type="entry name" value="vesicle-fusing ATPase isoform X1"/>
    <property type="match status" value="1"/>
</dbReference>
<protein>
    <recommendedName>
        <fullName evidence="10 11">Vesicular-fusion protein SEC18</fullName>
    </recommendedName>
</protein>
<dbReference type="InParanoid" id="G7E019"/>
<evidence type="ECO:0000256" key="6">
    <source>
        <dbReference type="ARBA" id="ARBA00022741"/>
    </source>
</evidence>
<dbReference type="InterPro" id="IPR039812">
    <property type="entry name" value="Vesicle-fus_ATPase"/>
</dbReference>
<feature type="domain" description="AAA+ ATPase" evidence="13">
    <location>
        <begin position="372"/>
        <end position="519"/>
    </location>
</feature>
<feature type="region of interest" description="Disordered" evidence="12">
    <location>
        <begin position="59"/>
        <end position="136"/>
    </location>
</feature>
<evidence type="ECO:0000256" key="7">
    <source>
        <dbReference type="ARBA" id="ARBA00022840"/>
    </source>
</evidence>
<keyword evidence="8 11" id="KW-0653">Protein transport</keyword>
<evidence type="ECO:0000313" key="15">
    <source>
        <dbReference type="Proteomes" id="UP000009131"/>
    </source>
</evidence>
<comment type="function">
    <text evidence="9 11">Required for vesicle-mediated transport. Catalyzes the fusion of transport vesicles within the Golgi cisternae. Is also required for transport from the endoplasmic reticulum to the Golgi stack. Seems to function as a fusion protein required for the delivery of cargo proteins to all compartments of the Golgi stack independent of vesicle origin.</text>
</comment>
<dbReference type="FunFam" id="3.40.50.300:FF:000187">
    <property type="entry name" value="Vesicular-fusion ATPase SEC18"/>
    <property type="match status" value="1"/>
</dbReference>
<keyword evidence="5" id="KW-0677">Repeat</keyword>
<dbReference type="eggNOG" id="KOG0741">
    <property type="taxonomic scope" value="Eukaryota"/>
</dbReference>
<evidence type="ECO:0000256" key="3">
    <source>
        <dbReference type="ARBA" id="ARBA00022448"/>
    </source>
</evidence>
<evidence type="ECO:0000259" key="13">
    <source>
        <dbReference type="SMART" id="SM00382"/>
    </source>
</evidence>
<dbReference type="GO" id="GO:0005524">
    <property type="term" value="F:ATP binding"/>
    <property type="evidence" value="ECO:0007669"/>
    <property type="project" value="UniProtKB-UniRule"/>
</dbReference>
<dbReference type="HOGENOM" id="CLU_008037_2_0_1"/>
<dbReference type="InterPro" id="IPR003959">
    <property type="entry name" value="ATPase_AAA_core"/>
</dbReference>
<evidence type="ECO:0000256" key="5">
    <source>
        <dbReference type="ARBA" id="ARBA00022737"/>
    </source>
</evidence>
<dbReference type="InterPro" id="IPR003593">
    <property type="entry name" value="AAA+_ATPase"/>
</dbReference>
<evidence type="ECO:0000256" key="4">
    <source>
        <dbReference type="ARBA" id="ARBA00022490"/>
    </source>
</evidence>
<gene>
    <name evidence="14" type="primary">Mo02843</name>
    <name evidence="14" type="ORF">E5Q_02843</name>
</gene>
<evidence type="ECO:0000313" key="14">
    <source>
        <dbReference type="EMBL" id="GAA96179.1"/>
    </source>
</evidence>
<keyword evidence="15" id="KW-1185">Reference proteome</keyword>
<dbReference type="CDD" id="cd00009">
    <property type="entry name" value="AAA"/>
    <property type="match status" value="1"/>
</dbReference>
<reference evidence="14 15" key="1">
    <citation type="journal article" date="2011" name="J. Gen. Appl. Microbiol.">
        <title>Draft genome sequencing of the enigmatic basidiomycete Mixia osmundae.</title>
        <authorList>
            <person name="Nishida H."/>
            <person name="Nagatsuka Y."/>
            <person name="Sugiyama J."/>
        </authorList>
    </citation>
    <scope>NUCLEOTIDE SEQUENCE [LARGE SCALE GENOMIC DNA]</scope>
    <source>
        <strain evidence="15">CBS 9802 / IAM 14324 / JCM 22182 / KY 12970</strain>
    </source>
</reference>
<dbReference type="GO" id="GO:0035494">
    <property type="term" value="P:SNARE complex disassembly"/>
    <property type="evidence" value="ECO:0007669"/>
    <property type="project" value="InterPro"/>
</dbReference>
<feature type="domain" description="AAA+ ATPase" evidence="13">
    <location>
        <begin position="653"/>
        <end position="789"/>
    </location>
</feature>
<dbReference type="SUPFAM" id="SSF52540">
    <property type="entry name" value="P-loop containing nucleoside triphosphate hydrolases"/>
    <property type="match status" value="2"/>
</dbReference>
<dbReference type="FunFam" id="1.10.8.60:FF:000026">
    <property type="entry name" value="vesicle-fusing ATPase isoform X1"/>
    <property type="match status" value="1"/>
</dbReference>
<dbReference type="PANTHER" id="PTHR23078">
    <property type="entry name" value="VESICULAR-FUSION PROTEIN NSF"/>
    <property type="match status" value="1"/>
</dbReference>
<dbReference type="PANTHER" id="PTHR23078:SF3">
    <property type="entry name" value="VESICLE-FUSING ATPASE"/>
    <property type="match status" value="1"/>
</dbReference>
<dbReference type="InterPro" id="IPR027417">
    <property type="entry name" value="P-loop_NTPase"/>
</dbReference>
<dbReference type="GO" id="GO:0005795">
    <property type="term" value="C:Golgi stack"/>
    <property type="evidence" value="ECO:0007669"/>
    <property type="project" value="TreeGrafter"/>
</dbReference>
<dbReference type="Pfam" id="PF00004">
    <property type="entry name" value="AAA"/>
    <property type="match status" value="2"/>
</dbReference>
<keyword evidence="7 11" id="KW-0067">ATP-binding</keyword>
<dbReference type="FunFam" id="1.10.8.60:FF:000161">
    <property type="entry name" value="Putative AAA family ATPase SEC18"/>
    <property type="match status" value="1"/>
</dbReference>
<name>G7E019_MIXOS</name>
<keyword evidence="4 11" id="KW-0963">Cytoplasm</keyword>
<dbReference type="GO" id="GO:0006891">
    <property type="term" value="P:intra-Golgi vesicle-mediated transport"/>
    <property type="evidence" value="ECO:0007669"/>
    <property type="project" value="TreeGrafter"/>
</dbReference>
<dbReference type="Gene3D" id="3.10.330.10">
    <property type="match status" value="1"/>
</dbReference>
<dbReference type="FunCoup" id="G7E019">
    <property type="interactions" value="391"/>
</dbReference>
<evidence type="ECO:0000256" key="10">
    <source>
        <dbReference type="ARBA" id="ARBA00068637"/>
    </source>
</evidence>
<sequence length="867" mass="94260">MKLARKASPSSGVASLASWLGQTRVRVTSSTPLGSHGLLSECTRPRASHRLTMSWFRSNEGQLPSSTNNGMSNNAGSAGYARTSSASAQAPRGYTAPPPVAPLRPVQRQPVDYASEKSGLTPQTPQGVRSPRGRPGIYAVRECPSQSLPLTNCLATSEQDFPPYTYVKVKDSFVFTTIGSTLEPGCIGPARHQRTWAQLSFAGAGDRVPVELFDVQKQLGPDHLLGSITLELSLKNGTGDFDAEQLESRFRKQFDSVMFTVGQPLVYEFSGVIFQGSVKSLNVMELHGGGRGDSFMGILMAQTECTFLKGDGNFKIKASSKRAAPNAIIQPNFKFEDMGIGGLDAEFSNIFRRAFASRIFPPGLVDKLGIQHVKGILLYGPPGTGKTLMARQIGKMLNSREPKIVNGPEILNKFVGASEENIRKLFADAEKEYKEKGDESGLHIIIFDELDAICKQRGSTGGGTGVGDSVVNQLLSKMDGVDQLNNILLIGMTNRMDMIDEALLRPGRLEVHMEISLPDDKGRLQILKIHTAKIFKNGIMESDVDVNELASLTKNFSGAEIGGLVKSATSFAFNRHVKVGTQAGIGDDIDKLRINRSDFMHALEEVKPAFGVAEEELSAVVQNGIIRYAPHIDAILRDGALYVEQVRKSDRTPLVSVLIHGPPSAGKTALAATIAIASDFPFIKLISSENMIGYSEAQKINYLNKVFTDSYKSKLSVVVVDGIERILDWVPIGPRFSNSVLQALMVLLSKRPPKGHRLLILATTSSTSMLHDMQLYDSFAADIPVPAVDNLDSLIRIVDDVKLFRDQADFKRAVQLLQSARFGEDGRFSIGIKKLLGLVEMARQDPSPADKLVSGLLNTVASIEAMR</sequence>
<evidence type="ECO:0000256" key="9">
    <source>
        <dbReference type="ARBA" id="ARBA00056429"/>
    </source>
</evidence>
<keyword evidence="11" id="KW-0931">ER-Golgi transport</keyword>
<organism evidence="14 15">
    <name type="scientific">Mixia osmundae (strain CBS 9802 / IAM 14324 / JCM 22182 / KY 12970)</name>
    <dbReference type="NCBI Taxonomy" id="764103"/>
    <lineage>
        <taxon>Eukaryota</taxon>
        <taxon>Fungi</taxon>
        <taxon>Dikarya</taxon>
        <taxon>Basidiomycota</taxon>
        <taxon>Pucciniomycotina</taxon>
        <taxon>Mixiomycetes</taxon>
        <taxon>Mixiales</taxon>
        <taxon>Mixiaceae</taxon>
        <taxon>Mixia</taxon>
    </lineage>
</organism>